<keyword evidence="10" id="KW-1015">Disulfide bond</keyword>
<evidence type="ECO:0000256" key="7">
    <source>
        <dbReference type="ARBA" id="ARBA00022827"/>
    </source>
</evidence>
<evidence type="ECO:0000256" key="4">
    <source>
        <dbReference type="ARBA" id="ARBA00016961"/>
    </source>
</evidence>
<feature type="binding site" evidence="14">
    <location>
        <position position="49"/>
    </location>
    <ligand>
        <name>FAD</name>
        <dbReference type="ChEBI" id="CHEBI:57692"/>
    </ligand>
</feature>
<evidence type="ECO:0000256" key="9">
    <source>
        <dbReference type="ARBA" id="ARBA00023027"/>
    </source>
</evidence>
<dbReference type="EMBL" id="LR590481">
    <property type="protein sequence ID" value="VTQ83779.1"/>
    <property type="molecule type" value="Genomic_DNA"/>
</dbReference>
<keyword evidence="14" id="KW-0547">Nucleotide-binding</keyword>
<dbReference type="InterPro" id="IPR023753">
    <property type="entry name" value="FAD/NAD-binding_dom"/>
</dbReference>
<keyword evidence="8 16" id="KW-0560">Oxidoreductase</keyword>
<sequence length="465" mass="50446">MEKDLIVLGAGPGGYAAAIRAAQLGAKVAVVEKEHFGGVCLNKGCIPTKSLYRNAELLENMKRMDEFGIKVGSYELDFSKVQERKKDIVNTLVLGIEQLLKGNGVEIVKGEGRFKDKNTIIVKSEDGEKEITAKHIIIATGSKVFIPPIPGVEHEGVIGSDEMLEVTEVPKTLTIIGGGVIGLEFGAIFNAMGSKVVIIEALPNILMQMDKDISKRLTVFLKKKDIEIHASTKVTGIEKSENGLIVKAEGKKGELEFVSEKILVSTGRMPYIEGLNLEGINLEHTRKGIIVDNDFKTNIDTIYAIGDVNGKSMLAHAATAQGVYVVEKLFGELKEKFKGEIPGCVFTFPEVAGVGVTEEIAKEKEINYKSAKFMFGGNGKALALGETDGFVKVICDKDSKKIIGVHIMGPHASDLIHEAEVVVSNGLTIDQLKNTIHAHPTLGEVFYEAVLSLNDEAIHSIPRRR</sequence>
<feature type="binding site" evidence="14">
    <location>
        <position position="267"/>
    </location>
    <ligand>
        <name>NAD(+)</name>
        <dbReference type="ChEBI" id="CHEBI:57540"/>
    </ligand>
</feature>
<feature type="active site" description="Proton acceptor" evidence="13">
    <location>
        <position position="439"/>
    </location>
</feature>
<dbReference type="Pfam" id="PF07992">
    <property type="entry name" value="Pyr_redox_2"/>
    <property type="match status" value="1"/>
</dbReference>
<dbReference type="InterPro" id="IPR012999">
    <property type="entry name" value="Pyr_OxRdtase_I_AS"/>
</dbReference>
<comment type="subcellular location">
    <subcellularLocation>
        <location evidence="1">Cytoplasm</location>
    </subcellularLocation>
</comment>
<evidence type="ECO:0000256" key="11">
    <source>
        <dbReference type="ARBA" id="ARBA00023284"/>
    </source>
</evidence>
<dbReference type="FunFam" id="3.30.390.30:FF:000001">
    <property type="entry name" value="Dihydrolipoyl dehydrogenase"/>
    <property type="match status" value="1"/>
</dbReference>
<dbReference type="KEGG" id="hhw:NCTC503_00419"/>
<comment type="catalytic activity">
    <reaction evidence="12 16">
        <text>N(6)-[(R)-dihydrolipoyl]-L-lysyl-[protein] + NAD(+) = N(6)-[(R)-lipoyl]-L-lysyl-[protein] + NADH + H(+)</text>
        <dbReference type="Rhea" id="RHEA:15045"/>
        <dbReference type="Rhea" id="RHEA-COMP:10474"/>
        <dbReference type="Rhea" id="RHEA-COMP:10475"/>
        <dbReference type="ChEBI" id="CHEBI:15378"/>
        <dbReference type="ChEBI" id="CHEBI:57540"/>
        <dbReference type="ChEBI" id="CHEBI:57945"/>
        <dbReference type="ChEBI" id="CHEBI:83099"/>
        <dbReference type="ChEBI" id="CHEBI:83100"/>
        <dbReference type="EC" id="1.8.1.4"/>
    </reaction>
</comment>
<dbReference type="PRINTS" id="PR00368">
    <property type="entry name" value="FADPNR"/>
</dbReference>
<dbReference type="Pfam" id="PF02852">
    <property type="entry name" value="Pyr_redox_dim"/>
    <property type="match status" value="1"/>
</dbReference>
<dbReference type="Proteomes" id="UP000308489">
    <property type="component" value="Chromosome 1"/>
</dbReference>
<keyword evidence="5" id="KW-0963">Cytoplasm</keyword>
<dbReference type="Gene3D" id="3.30.390.30">
    <property type="match status" value="1"/>
</dbReference>
<dbReference type="PANTHER" id="PTHR22912:SF217">
    <property type="entry name" value="DIHYDROLIPOYL DEHYDROGENASE"/>
    <property type="match status" value="1"/>
</dbReference>
<dbReference type="EC" id="1.8.1.4" evidence="3 16"/>
<dbReference type="GO" id="GO:0050660">
    <property type="term" value="F:flavin adenine dinucleotide binding"/>
    <property type="evidence" value="ECO:0007669"/>
    <property type="project" value="InterPro"/>
</dbReference>
<keyword evidence="6 16" id="KW-0285">Flavoprotein</keyword>
<comment type="miscellaneous">
    <text evidence="16">The active site is a redox-active disulfide bond.</text>
</comment>
<dbReference type="RefSeq" id="WP_138209221.1">
    <property type="nucleotide sequence ID" value="NZ_CBCRUQ010000008.1"/>
</dbReference>
<feature type="binding site" evidence="14">
    <location>
        <begin position="177"/>
        <end position="184"/>
    </location>
    <ligand>
        <name>NAD(+)</name>
        <dbReference type="ChEBI" id="CHEBI:57540"/>
    </ligand>
</feature>
<keyword evidence="11 16" id="KW-0676">Redox-active center</keyword>
<evidence type="ECO:0000256" key="16">
    <source>
        <dbReference type="RuleBase" id="RU003692"/>
    </source>
</evidence>
<dbReference type="PANTHER" id="PTHR22912">
    <property type="entry name" value="DISULFIDE OXIDOREDUCTASE"/>
    <property type="match status" value="1"/>
</dbReference>
<dbReference type="PRINTS" id="PR00411">
    <property type="entry name" value="PNDRDTASEI"/>
</dbReference>
<evidence type="ECO:0000259" key="18">
    <source>
        <dbReference type="Pfam" id="PF07992"/>
    </source>
</evidence>
<evidence type="ECO:0000256" key="10">
    <source>
        <dbReference type="ARBA" id="ARBA00023157"/>
    </source>
</evidence>
<evidence type="ECO:0000256" key="8">
    <source>
        <dbReference type="ARBA" id="ARBA00023002"/>
    </source>
</evidence>
<evidence type="ECO:0000256" key="13">
    <source>
        <dbReference type="PIRSR" id="PIRSR000350-2"/>
    </source>
</evidence>
<evidence type="ECO:0000256" key="2">
    <source>
        <dbReference type="ARBA" id="ARBA00007532"/>
    </source>
</evidence>
<dbReference type="InterPro" id="IPR004099">
    <property type="entry name" value="Pyr_nucl-diS_OxRdtase_dimer"/>
</dbReference>
<dbReference type="InterPro" id="IPR050151">
    <property type="entry name" value="Class-I_Pyr_Nuc-Dis_Oxidored"/>
</dbReference>
<keyword evidence="7 14" id="KW-0274">FAD</keyword>
<feature type="binding site" evidence="14">
    <location>
        <begin position="313"/>
        <end position="316"/>
    </location>
    <ligand>
        <name>FAD</name>
        <dbReference type="ChEBI" id="CHEBI:57692"/>
    </ligand>
</feature>
<protein>
    <recommendedName>
        <fullName evidence="4 16">Dihydrolipoyl dehydrogenase</fullName>
        <ecNumber evidence="3 16">1.8.1.4</ecNumber>
    </recommendedName>
</protein>
<evidence type="ECO:0000256" key="1">
    <source>
        <dbReference type="ARBA" id="ARBA00004496"/>
    </source>
</evidence>
<feature type="disulfide bond" description="Redox-active" evidence="15">
    <location>
        <begin position="40"/>
        <end position="45"/>
    </location>
</feature>
<reference evidence="19 20" key="1">
    <citation type="submission" date="2019-05" db="EMBL/GenBank/DDBJ databases">
        <authorList>
            <consortium name="Pathogen Informatics"/>
        </authorList>
    </citation>
    <scope>NUCLEOTIDE SEQUENCE [LARGE SCALE GENOMIC DNA]</scope>
    <source>
        <strain evidence="19 20">NCTC503</strain>
    </source>
</reference>
<dbReference type="Gene3D" id="3.50.50.60">
    <property type="entry name" value="FAD/NAD(P)-binding domain"/>
    <property type="match status" value="2"/>
</dbReference>
<dbReference type="InterPro" id="IPR036188">
    <property type="entry name" value="FAD/NAD-bd_sf"/>
</dbReference>
<comment type="cofactor">
    <cofactor evidence="14 16">
        <name>FAD</name>
        <dbReference type="ChEBI" id="CHEBI:57692"/>
    </cofactor>
    <text evidence="14 16">Binds 1 FAD per subunit.</text>
</comment>
<dbReference type="GO" id="GO:0005737">
    <property type="term" value="C:cytoplasm"/>
    <property type="evidence" value="ECO:0007669"/>
    <property type="project" value="UniProtKB-SubCell"/>
</dbReference>
<evidence type="ECO:0000256" key="6">
    <source>
        <dbReference type="ARBA" id="ARBA00022630"/>
    </source>
</evidence>
<dbReference type="OrthoDB" id="9807946at2"/>
<dbReference type="SUPFAM" id="SSF51905">
    <property type="entry name" value="FAD/NAD(P)-binding domain"/>
    <property type="match status" value="1"/>
</dbReference>
<evidence type="ECO:0000256" key="12">
    <source>
        <dbReference type="ARBA" id="ARBA00049187"/>
    </source>
</evidence>
<dbReference type="InterPro" id="IPR006258">
    <property type="entry name" value="Lipoamide_DH"/>
</dbReference>
<comment type="similarity">
    <text evidence="2 16">Belongs to the class-I pyridine nucleotide-disulfide oxidoreductase family.</text>
</comment>
<evidence type="ECO:0000256" key="3">
    <source>
        <dbReference type="ARBA" id="ARBA00012608"/>
    </source>
</evidence>
<evidence type="ECO:0000256" key="14">
    <source>
        <dbReference type="PIRSR" id="PIRSR000350-3"/>
    </source>
</evidence>
<feature type="domain" description="Pyridine nucleotide-disulphide oxidoreductase dimerisation" evidence="17">
    <location>
        <begin position="341"/>
        <end position="449"/>
    </location>
</feature>
<feature type="binding site" evidence="14">
    <location>
        <position position="307"/>
    </location>
    <ligand>
        <name>FAD</name>
        <dbReference type="ChEBI" id="CHEBI:57692"/>
    </ligand>
</feature>
<organism evidence="19 20">
    <name type="scientific">Hathewaya histolytica</name>
    <name type="common">Clostridium histolyticum</name>
    <dbReference type="NCBI Taxonomy" id="1498"/>
    <lineage>
        <taxon>Bacteria</taxon>
        <taxon>Bacillati</taxon>
        <taxon>Bacillota</taxon>
        <taxon>Clostridia</taxon>
        <taxon>Eubacteriales</taxon>
        <taxon>Clostridiaceae</taxon>
        <taxon>Hathewaya</taxon>
    </lineage>
</organism>
<evidence type="ECO:0000313" key="20">
    <source>
        <dbReference type="Proteomes" id="UP000308489"/>
    </source>
</evidence>
<dbReference type="NCBIfam" id="TIGR01350">
    <property type="entry name" value="lipoamide_DH"/>
    <property type="match status" value="1"/>
</dbReference>
<proteinExistence type="inferred from homology"/>
<dbReference type="SUPFAM" id="SSF55424">
    <property type="entry name" value="FAD/NAD-linked reductases, dimerisation (C-terminal) domain"/>
    <property type="match status" value="1"/>
</dbReference>
<evidence type="ECO:0000256" key="5">
    <source>
        <dbReference type="ARBA" id="ARBA00022490"/>
    </source>
</evidence>
<feature type="binding site" evidence="14">
    <location>
        <position position="112"/>
    </location>
    <ligand>
        <name>FAD</name>
        <dbReference type="ChEBI" id="CHEBI:57692"/>
    </ligand>
</feature>
<accession>A0A4U9QYW8</accession>
<feature type="binding site" evidence="14">
    <location>
        <position position="200"/>
    </location>
    <ligand>
        <name>NAD(+)</name>
        <dbReference type="ChEBI" id="CHEBI:57540"/>
    </ligand>
</feature>
<keyword evidence="9 14" id="KW-0520">NAD</keyword>
<dbReference type="PIRSF" id="PIRSF000350">
    <property type="entry name" value="Mercury_reductase_MerA"/>
    <property type="match status" value="1"/>
</dbReference>
<dbReference type="PROSITE" id="PS00076">
    <property type="entry name" value="PYRIDINE_REDOX_1"/>
    <property type="match status" value="1"/>
</dbReference>
<evidence type="ECO:0000313" key="19">
    <source>
        <dbReference type="EMBL" id="VTQ83779.1"/>
    </source>
</evidence>
<dbReference type="AlphaFoldDB" id="A0A4U9QYW8"/>
<dbReference type="InterPro" id="IPR001100">
    <property type="entry name" value="Pyr_nuc-diS_OxRdtase"/>
</dbReference>
<keyword evidence="20" id="KW-1185">Reference proteome</keyword>
<evidence type="ECO:0000259" key="17">
    <source>
        <dbReference type="Pfam" id="PF02852"/>
    </source>
</evidence>
<evidence type="ECO:0000256" key="15">
    <source>
        <dbReference type="PIRSR" id="PIRSR000350-4"/>
    </source>
</evidence>
<gene>
    <name evidence="19" type="primary">lpdA</name>
    <name evidence="19" type="ORF">NCTC503_00419</name>
</gene>
<feature type="domain" description="FAD/NAD(P)-binding" evidence="18">
    <location>
        <begin position="3"/>
        <end position="322"/>
    </location>
</feature>
<dbReference type="InterPro" id="IPR016156">
    <property type="entry name" value="FAD/NAD-linked_Rdtase_dimer_sf"/>
</dbReference>
<dbReference type="GO" id="GO:0006103">
    <property type="term" value="P:2-oxoglutarate metabolic process"/>
    <property type="evidence" value="ECO:0007669"/>
    <property type="project" value="TreeGrafter"/>
</dbReference>
<name>A0A4U9QYW8_HATHI</name>
<dbReference type="GO" id="GO:0004148">
    <property type="term" value="F:dihydrolipoyl dehydrogenase (NADH) activity"/>
    <property type="evidence" value="ECO:0007669"/>
    <property type="project" value="UniProtKB-EC"/>
</dbReference>
<feature type="binding site" evidence="14">
    <location>
        <begin position="140"/>
        <end position="142"/>
    </location>
    <ligand>
        <name>FAD</name>
        <dbReference type="ChEBI" id="CHEBI:57692"/>
    </ligand>
</feature>